<dbReference type="Proteomes" id="UP001205486">
    <property type="component" value="Unassembled WGS sequence"/>
</dbReference>
<sequence>MKPSIEASTTASLRGNVVATGSCSEKCGQAGRGSITTDNG</sequence>
<evidence type="ECO:0000313" key="1">
    <source>
        <dbReference type="EMBL" id="MCP1999795.1"/>
    </source>
</evidence>
<comment type="caution">
    <text evidence="1">The sequence shown here is derived from an EMBL/GenBank/DDBJ whole genome shotgun (WGS) entry which is preliminary data.</text>
</comment>
<protein>
    <submittedName>
        <fullName evidence="1">Uncharacterized protein</fullName>
    </submittedName>
</protein>
<accession>A0ACC6AIW6</accession>
<gene>
    <name evidence="1" type="ORF">J2S34_002243</name>
</gene>
<dbReference type="EMBL" id="JALJZS010000002">
    <property type="protein sequence ID" value="MCP1999795.1"/>
    <property type="molecule type" value="Genomic_DNA"/>
</dbReference>
<organism evidence="1 2">
    <name type="scientific">Nitrobacter winogradskyi</name>
    <name type="common">Nitrobacter agilis</name>
    <dbReference type="NCBI Taxonomy" id="913"/>
    <lineage>
        <taxon>Bacteria</taxon>
        <taxon>Pseudomonadati</taxon>
        <taxon>Pseudomonadota</taxon>
        <taxon>Alphaproteobacteria</taxon>
        <taxon>Hyphomicrobiales</taxon>
        <taxon>Nitrobacteraceae</taxon>
        <taxon>Nitrobacter</taxon>
    </lineage>
</organism>
<keyword evidence="2" id="KW-1185">Reference proteome</keyword>
<name>A0ACC6AIW6_NITWI</name>
<reference evidence="1" key="1">
    <citation type="submission" date="2022-03" db="EMBL/GenBank/DDBJ databases">
        <title>Interactions between chemoautotrophic and heterotrophic bacteria.</title>
        <authorList>
            <person name="Santoro A."/>
        </authorList>
    </citation>
    <scope>NUCLEOTIDE SEQUENCE</scope>
    <source>
        <strain evidence="1">Nb-106</strain>
    </source>
</reference>
<proteinExistence type="predicted"/>
<evidence type="ECO:0000313" key="2">
    <source>
        <dbReference type="Proteomes" id="UP001205486"/>
    </source>
</evidence>